<comment type="similarity">
    <text evidence="1">Belongs to the cornifelin family.</text>
</comment>
<sequence length="124" mass="13605">MPVVVDNDTPQWKNGLFGCFGDVGLCIFTFFLPCWTAGRNAEGVGKSCLIHSLLCLVPVLGWVCQSGVRREIREQRTIAGTCCNDYLVHIFCGCCALIQENQELQTPDDVAVVVAQPGKNVDRD</sequence>
<proteinExistence type="inferred from homology"/>
<dbReference type="GeneID" id="102801122"/>
<dbReference type="Proteomes" id="UP000694865">
    <property type="component" value="Unplaced"/>
</dbReference>
<dbReference type="NCBIfam" id="TIGR01571">
    <property type="entry name" value="A_thal_Cys_rich"/>
    <property type="match status" value="1"/>
</dbReference>
<protein>
    <submittedName>
        <fullName evidence="4">Cell number regulator 11-like</fullName>
    </submittedName>
</protein>
<accession>A0ABM0MCP6</accession>
<reference evidence="4" key="1">
    <citation type="submission" date="2025-08" db="UniProtKB">
        <authorList>
            <consortium name="RefSeq"/>
        </authorList>
    </citation>
    <scope>IDENTIFICATION</scope>
    <source>
        <tissue evidence="4">Testes</tissue>
    </source>
</reference>
<dbReference type="InterPro" id="IPR006461">
    <property type="entry name" value="PLAC_motif_containing"/>
</dbReference>
<dbReference type="RefSeq" id="XP_006817787.1">
    <property type="nucleotide sequence ID" value="XM_006817724.1"/>
</dbReference>
<organism evidence="3 4">
    <name type="scientific">Saccoglossus kowalevskii</name>
    <name type="common">Acorn worm</name>
    <dbReference type="NCBI Taxonomy" id="10224"/>
    <lineage>
        <taxon>Eukaryota</taxon>
        <taxon>Metazoa</taxon>
        <taxon>Hemichordata</taxon>
        <taxon>Enteropneusta</taxon>
        <taxon>Harrimaniidae</taxon>
        <taxon>Saccoglossus</taxon>
    </lineage>
</organism>
<gene>
    <name evidence="4" type="primary">LOC102801122</name>
</gene>
<evidence type="ECO:0000313" key="4">
    <source>
        <dbReference type="RefSeq" id="XP_006817787.1"/>
    </source>
</evidence>
<keyword evidence="2" id="KW-0812">Transmembrane</keyword>
<feature type="transmembrane region" description="Helical" evidence="2">
    <location>
        <begin position="15"/>
        <end position="36"/>
    </location>
</feature>
<keyword evidence="2" id="KW-1133">Transmembrane helix</keyword>
<evidence type="ECO:0000256" key="2">
    <source>
        <dbReference type="SAM" id="Phobius"/>
    </source>
</evidence>
<keyword evidence="2" id="KW-0472">Membrane</keyword>
<keyword evidence="3" id="KW-1185">Reference proteome</keyword>
<name>A0ABM0MCP6_SACKO</name>
<dbReference type="Pfam" id="PF04749">
    <property type="entry name" value="PLAC8"/>
    <property type="match status" value="1"/>
</dbReference>
<evidence type="ECO:0000256" key="1">
    <source>
        <dbReference type="ARBA" id="ARBA00009024"/>
    </source>
</evidence>
<evidence type="ECO:0000313" key="3">
    <source>
        <dbReference type="Proteomes" id="UP000694865"/>
    </source>
</evidence>
<dbReference type="PANTHER" id="PTHR15907">
    <property type="entry name" value="DUF614 FAMILY PROTEIN-RELATED"/>
    <property type="match status" value="1"/>
</dbReference>